<name>A0ABY6GVZ6_9GAMM</name>
<accession>A0ABY6GVZ6</accession>
<evidence type="ECO:0008006" key="6">
    <source>
        <dbReference type="Google" id="ProtNLM"/>
    </source>
</evidence>
<evidence type="ECO:0000256" key="1">
    <source>
        <dbReference type="ARBA" id="ARBA00022574"/>
    </source>
</evidence>
<evidence type="ECO:0000313" key="4">
    <source>
        <dbReference type="EMBL" id="UYM16934.1"/>
    </source>
</evidence>
<dbReference type="EMBL" id="CP103300">
    <property type="protein sequence ID" value="UYM16934.1"/>
    <property type="molecule type" value="Genomic_DNA"/>
</dbReference>
<dbReference type="Gene3D" id="2.130.10.10">
    <property type="entry name" value="YVTN repeat-like/Quinoprotein amine dehydrogenase"/>
    <property type="match status" value="2"/>
</dbReference>
<dbReference type="InterPro" id="IPR001680">
    <property type="entry name" value="WD40_rpt"/>
</dbReference>
<dbReference type="InterPro" id="IPR019775">
    <property type="entry name" value="WD40_repeat_CS"/>
</dbReference>
<evidence type="ECO:0000256" key="3">
    <source>
        <dbReference type="PROSITE-ProRule" id="PRU00221"/>
    </source>
</evidence>
<dbReference type="SUPFAM" id="SSF50978">
    <property type="entry name" value="WD40 repeat-like"/>
    <property type="match status" value="1"/>
</dbReference>
<dbReference type="PANTHER" id="PTHR44129">
    <property type="entry name" value="WD REPEAT-CONTAINING PROTEIN POP1"/>
    <property type="match status" value="1"/>
</dbReference>
<dbReference type="InterPro" id="IPR050349">
    <property type="entry name" value="WD_LIS1/nudF_dynein_reg"/>
</dbReference>
<keyword evidence="5" id="KW-1185">Reference proteome</keyword>
<dbReference type="Proteomes" id="UP001163255">
    <property type="component" value="Chromosome"/>
</dbReference>
<dbReference type="PROSITE" id="PS50082">
    <property type="entry name" value="WD_REPEATS_2"/>
    <property type="match status" value="2"/>
</dbReference>
<sequence>MSPVATLLLESPWELYKFSPDSKLLFVVDYELLSIYDVAACTNDLMQQQKEYYPCGTLRTVKHVISEWDIHAMAISENSELLALGDHKGEVQVFSVTELLRNPHDKAVSPLATFKHAKGFISAIDHEYVEHVAFSKDGNLVISSAEDSTVKVWRVSSGYNKDESFLKRIFRLLKRVRRFPGIEPDKDSPVVTLRHDQEVKSAVFSPDNNKIISMTESSYCFWNFNSGSASLSVKRKAPDIAVQSFDLNPDLSEKAHNCYMYKKLSGDVQHASMFSPDGKLAVLYPRFSESPEVGMELWSTQALLSDDAGASVRSIAILKHYSGTYSDLTKGGKEREASQGSAFDSNADDYKITALAFGYDGNSVITGAKNGSVMLWDVRALKELSPDQEATPVETLQLDGPILNIHTGPGYSGIKIFSATGPVTTWYPGEK</sequence>
<dbReference type="InterPro" id="IPR036322">
    <property type="entry name" value="WD40_repeat_dom_sf"/>
</dbReference>
<dbReference type="Pfam" id="PF00400">
    <property type="entry name" value="WD40"/>
    <property type="match status" value="2"/>
</dbReference>
<gene>
    <name evidence="4" type="ORF">NX720_03140</name>
</gene>
<organism evidence="4 5">
    <name type="scientific">Endozoicomonas euniceicola</name>
    <dbReference type="NCBI Taxonomy" id="1234143"/>
    <lineage>
        <taxon>Bacteria</taxon>
        <taxon>Pseudomonadati</taxon>
        <taxon>Pseudomonadota</taxon>
        <taxon>Gammaproteobacteria</taxon>
        <taxon>Oceanospirillales</taxon>
        <taxon>Endozoicomonadaceae</taxon>
        <taxon>Endozoicomonas</taxon>
    </lineage>
</organism>
<dbReference type="InterPro" id="IPR015943">
    <property type="entry name" value="WD40/YVTN_repeat-like_dom_sf"/>
</dbReference>
<proteinExistence type="predicted"/>
<feature type="repeat" description="WD" evidence="3">
    <location>
        <begin position="345"/>
        <end position="386"/>
    </location>
</feature>
<keyword evidence="1 3" id="KW-0853">WD repeat</keyword>
<feature type="repeat" description="WD" evidence="3">
    <location>
        <begin position="129"/>
        <end position="163"/>
    </location>
</feature>
<protein>
    <recommendedName>
        <fullName evidence="6">WD40 repeat protein</fullName>
    </recommendedName>
</protein>
<reference evidence="4" key="1">
    <citation type="submission" date="2022-10" db="EMBL/GenBank/DDBJ databases">
        <title>Completed Genome Sequence of two octocoral isolated bacterium, Endozoicomonas euniceicola EF212T and Endozoicomonas gorgoniicola PS125T.</title>
        <authorList>
            <person name="Chiou Y.-J."/>
            <person name="Chen Y.-H."/>
        </authorList>
    </citation>
    <scope>NUCLEOTIDE SEQUENCE</scope>
    <source>
        <strain evidence="4">EF212</strain>
    </source>
</reference>
<evidence type="ECO:0000313" key="5">
    <source>
        <dbReference type="Proteomes" id="UP001163255"/>
    </source>
</evidence>
<dbReference type="SMART" id="SM00320">
    <property type="entry name" value="WD40"/>
    <property type="match status" value="4"/>
</dbReference>
<dbReference type="RefSeq" id="WP_262599325.1">
    <property type="nucleotide sequence ID" value="NZ_CP103300.1"/>
</dbReference>
<dbReference type="PROSITE" id="PS50294">
    <property type="entry name" value="WD_REPEATS_REGION"/>
    <property type="match status" value="2"/>
</dbReference>
<dbReference type="PROSITE" id="PS00678">
    <property type="entry name" value="WD_REPEATS_1"/>
    <property type="match status" value="1"/>
</dbReference>
<evidence type="ECO:0000256" key="2">
    <source>
        <dbReference type="ARBA" id="ARBA00022737"/>
    </source>
</evidence>
<keyword evidence="2" id="KW-0677">Repeat</keyword>